<keyword evidence="2" id="KW-1185">Reference proteome</keyword>
<proteinExistence type="predicted"/>
<reference evidence="1" key="1">
    <citation type="journal article" date="2023" name="Mol. Phylogenet. Evol.">
        <title>Genome-scale phylogeny and comparative genomics of the fungal order Sordariales.</title>
        <authorList>
            <person name="Hensen N."/>
            <person name="Bonometti L."/>
            <person name="Westerberg I."/>
            <person name="Brannstrom I.O."/>
            <person name="Guillou S."/>
            <person name="Cros-Aarteil S."/>
            <person name="Calhoun S."/>
            <person name="Haridas S."/>
            <person name="Kuo A."/>
            <person name="Mondo S."/>
            <person name="Pangilinan J."/>
            <person name="Riley R."/>
            <person name="LaButti K."/>
            <person name="Andreopoulos B."/>
            <person name="Lipzen A."/>
            <person name="Chen C."/>
            <person name="Yan M."/>
            <person name="Daum C."/>
            <person name="Ng V."/>
            <person name="Clum A."/>
            <person name="Steindorff A."/>
            <person name="Ohm R.A."/>
            <person name="Martin F."/>
            <person name="Silar P."/>
            <person name="Natvig D.O."/>
            <person name="Lalanne C."/>
            <person name="Gautier V."/>
            <person name="Ament-Velasquez S.L."/>
            <person name="Kruys A."/>
            <person name="Hutchinson M.I."/>
            <person name="Powell A.J."/>
            <person name="Barry K."/>
            <person name="Miller A.N."/>
            <person name="Grigoriev I.V."/>
            <person name="Debuchy R."/>
            <person name="Gladieux P."/>
            <person name="Hiltunen Thoren M."/>
            <person name="Johannesson H."/>
        </authorList>
    </citation>
    <scope>NUCLEOTIDE SEQUENCE</scope>
    <source>
        <strain evidence="1">CBS 532.94</strain>
    </source>
</reference>
<dbReference type="Proteomes" id="UP001303760">
    <property type="component" value="Unassembled WGS sequence"/>
</dbReference>
<dbReference type="EMBL" id="MU860061">
    <property type="protein sequence ID" value="KAK4239538.1"/>
    <property type="molecule type" value="Genomic_DNA"/>
</dbReference>
<dbReference type="Gene3D" id="1.10.510.10">
    <property type="entry name" value="Transferase(Phosphotransferase) domain 1"/>
    <property type="match status" value="1"/>
</dbReference>
<comment type="caution">
    <text evidence="1">The sequence shown here is derived from an EMBL/GenBank/DDBJ whole genome shotgun (WGS) entry which is preliminary data.</text>
</comment>
<evidence type="ECO:0008006" key="3">
    <source>
        <dbReference type="Google" id="ProtNLM"/>
    </source>
</evidence>
<dbReference type="AlphaFoldDB" id="A0AAN7HDE6"/>
<evidence type="ECO:0000313" key="2">
    <source>
        <dbReference type="Proteomes" id="UP001303760"/>
    </source>
</evidence>
<gene>
    <name evidence="1" type="ORF">C8A03DRAFT_32397</name>
</gene>
<dbReference type="InterPro" id="IPR011009">
    <property type="entry name" value="Kinase-like_dom_sf"/>
</dbReference>
<name>A0AAN7HDE6_9PEZI</name>
<accession>A0AAN7HDE6</accession>
<dbReference type="SUPFAM" id="SSF56112">
    <property type="entry name" value="Protein kinase-like (PK-like)"/>
    <property type="match status" value="1"/>
</dbReference>
<protein>
    <recommendedName>
        <fullName evidence="3">Protein kinase domain-containing protein</fullName>
    </recommendedName>
</protein>
<reference evidence="1" key="2">
    <citation type="submission" date="2023-05" db="EMBL/GenBank/DDBJ databases">
        <authorList>
            <consortium name="Lawrence Berkeley National Laboratory"/>
            <person name="Steindorff A."/>
            <person name="Hensen N."/>
            <person name="Bonometti L."/>
            <person name="Westerberg I."/>
            <person name="Brannstrom I.O."/>
            <person name="Guillou S."/>
            <person name="Cros-Aarteil S."/>
            <person name="Calhoun S."/>
            <person name="Haridas S."/>
            <person name="Kuo A."/>
            <person name="Mondo S."/>
            <person name="Pangilinan J."/>
            <person name="Riley R."/>
            <person name="Labutti K."/>
            <person name="Andreopoulos B."/>
            <person name="Lipzen A."/>
            <person name="Chen C."/>
            <person name="Yanf M."/>
            <person name="Daum C."/>
            <person name="Ng V."/>
            <person name="Clum A."/>
            <person name="Ohm R."/>
            <person name="Martin F."/>
            <person name="Silar P."/>
            <person name="Natvig D."/>
            <person name="Lalanne C."/>
            <person name="Gautier V."/>
            <person name="Ament-Velasquez S.L."/>
            <person name="Kruys A."/>
            <person name="Hutchinson M.I."/>
            <person name="Powell A.J."/>
            <person name="Barry K."/>
            <person name="Miller A.N."/>
            <person name="Grigoriev I.V."/>
            <person name="Debuchy R."/>
            <person name="Gladieux P."/>
            <person name="Thoren M.H."/>
            <person name="Johannesson H."/>
        </authorList>
    </citation>
    <scope>NUCLEOTIDE SEQUENCE</scope>
    <source>
        <strain evidence="1">CBS 532.94</strain>
    </source>
</reference>
<organism evidence="1 2">
    <name type="scientific">Achaetomium macrosporum</name>
    <dbReference type="NCBI Taxonomy" id="79813"/>
    <lineage>
        <taxon>Eukaryota</taxon>
        <taxon>Fungi</taxon>
        <taxon>Dikarya</taxon>
        <taxon>Ascomycota</taxon>
        <taxon>Pezizomycotina</taxon>
        <taxon>Sordariomycetes</taxon>
        <taxon>Sordariomycetidae</taxon>
        <taxon>Sordariales</taxon>
        <taxon>Chaetomiaceae</taxon>
        <taxon>Achaetomium</taxon>
    </lineage>
</organism>
<evidence type="ECO:0000313" key="1">
    <source>
        <dbReference type="EMBL" id="KAK4239538.1"/>
    </source>
</evidence>
<sequence>MVSGLYYFPTALASDLFWTRAIVKTDTPDRWKWLKREFNAYPYPSIKKSPHIRSMYDWINDYKTPASFGHQDAFEAAAEKEPFCLVLEWLDEPLSKLDPAIYRHNPAFMAALFEGMLGGVKDIGTAGLIWTAGEDGYNKADLQPLAMRAPEVFNGWGCFHTSNVWSIGTTVLCWLKQYILGPHDNKLGSLFDEAWCMAKIIRLFEKYKGTMPGPPEDAKRVKKTIHKLAYDLLTQPDDGDEYSMHVPARPFDEVVPKLDISPEVEAMLRRFFVLDHNARPTAQELLQSFEFCKLKAAAQLSAQKLSSEESSRYLS</sequence>